<comment type="caution">
    <text evidence="2">The sequence shown here is derived from an EMBL/GenBank/DDBJ whole genome shotgun (WGS) entry which is preliminary data.</text>
</comment>
<dbReference type="AlphaFoldDB" id="A0AAD5U137"/>
<dbReference type="InterPro" id="IPR036273">
    <property type="entry name" value="CRAL/TRIO_N_dom_sf"/>
</dbReference>
<dbReference type="SMART" id="SM01100">
    <property type="entry name" value="CRAL_TRIO_N"/>
    <property type="match status" value="1"/>
</dbReference>
<dbReference type="InterPro" id="IPR051026">
    <property type="entry name" value="PI/PC_transfer"/>
</dbReference>
<organism evidence="2 3">
    <name type="scientific">Clydaea vesicula</name>
    <dbReference type="NCBI Taxonomy" id="447962"/>
    <lineage>
        <taxon>Eukaryota</taxon>
        <taxon>Fungi</taxon>
        <taxon>Fungi incertae sedis</taxon>
        <taxon>Chytridiomycota</taxon>
        <taxon>Chytridiomycota incertae sedis</taxon>
        <taxon>Chytridiomycetes</taxon>
        <taxon>Lobulomycetales</taxon>
        <taxon>Lobulomycetaceae</taxon>
        <taxon>Clydaea</taxon>
    </lineage>
</organism>
<gene>
    <name evidence="2" type="ORF">HK099_003888</name>
</gene>
<evidence type="ECO:0000259" key="1">
    <source>
        <dbReference type="PROSITE" id="PS50191"/>
    </source>
</evidence>
<dbReference type="Gene3D" id="3.40.525.10">
    <property type="entry name" value="CRAL-TRIO lipid binding domain"/>
    <property type="match status" value="1"/>
</dbReference>
<evidence type="ECO:0000313" key="3">
    <source>
        <dbReference type="Proteomes" id="UP001211065"/>
    </source>
</evidence>
<proteinExistence type="predicted"/>
<reference evidence="2" key="1">
    <citation type="submission" date="2020-05" db="EMBL/GenBank/DDBJ databases">
        <title>Phylogenomic resolution of chytrid fungi.</title>
        <authorList>
            <person name="Stajich J.E."/>
            <person name="Amses K."/>
            <person name="Simmons R."/>
            <person name="Seto K."/>
            <person name="Myers J."/>
            <person name="Bonds A."/>
            <person name="Quandt C.A."/>
            <person name="Barry K."/>
            <person name="Liu P."/>
            <person name="Grigoriev I."/>
            <person name="Longcore J.E."/>
            <person name="James T.Y."/>
        </authorList>
    </citation>
    <scope>NUCLEOTIDE SEQUENCE</scope>
    <source>
        <strain evidence="2">JEL0476</strain>
    </source>
</reference>
<dbReference type="InterPro" id="IPR036865">
    <property type="entry name" value="CRAL-TRIO_dom_sf"/>
</dbReference>
<dbReference type="SUPFAM" id="SSF52087">
    <property type="entry name" value="CRAL/TRIO domain"/>
    <property type="match status" value="1"/>
</dbReference>
<accession>A0AAD5U137</accession>
<dbReference type="SUPFAM" id="SSF46938">
    <property type="entry name" value="CRAL/TRIO N-terminal domain"/>
    <property type="match status" value="1"/>
</dbReference>
<dbReference type="PANTHER" id="PTHR45657">
    <property type="entry name" value="CRAL-TRIO DOMAIN-CONTAINING PROTEIN YKL091C-RELATED"/>
    <property type="match status" value="1"/>
</dbReference>
<dbReference type="EMBL" id="JADGJW010000261">
    <property type="protein sequence ID" value="KAJ3220956.1"/>
    <property type="molecule type" value="Genomic_DNA"/>
</dbReference>
<dbReference type="Pfam" id="PF03765">
    <property type="entry name" value="CRAL_TRIO_N"/>
    <property type="match status" value="1"/>
</dbReference>
<feature type="non-terminal residue" evidence="2">
    <location>
        <position position="310"/>
    </location>
</feature>
<dbReference type="InterPro" id="IPR001251">
    <property type="entry name" value="CRAL-TRIO_dom"/>
</dbReference>
<dbReference type="Proteomes" id="UP001211065">
    <property type="component" value="Unassembled WGS sequence"/>
</dbReference>
<dbReference type="SMART" id="SM00516">
    <property type="entry name" value="SEC14"/>
    <property type="match status" value="1"/>
</dbReference>
<dbReference type="CDD" id="cd00170">
    <property type="entry name" value="SEC14"/>
    <property type="match status" value="1"/>
</dbReference>
<dbReference type="Pfam" id="PF00650">
    <property type="entry name" value="CRAL_TRIO"/>
    <property type="match status" value="1"/>
</dbReference>
<dbReference type="InterPro" id="IPR011074">
    <property type="entry name" value="CRAL/TRIO_N_dom"/>
</dbReference>
<evidence type="ECO:0000313" key="2">
    <source>
        <dbReference type="EMBL" id="KAJ3220956.1"/>
    </source>
</evidence>
<name>A0AAD5U137_9FUNG</name>
<feature type="domain" description="CRAL-TRIO" evidence="1">
    <location>
        <begin position="110"/>
        <end position="285"/>
    </location>
</feature>
<dbReference type="PANTHER" id="PTHR45657:SF1">
    <property type="entry name" value="CRAL-TRIO DOMAIN-CONTAINING PROTEIN YKL091C-RELATED"/>
    <property type="match status" value="1"/>
</dbReference>
<dbReference type="PROSITE" id="PS50191">
    <property type="entry name" value="CRAL_TRIO"/>
    <property type="match status" value="1"/>
</dbReference>
<protein>
    <recommendedName>
        <fullName evidence="1">CRAL-TRIO domain-containing protein</fullName>
    </recommendedName>
</protein>
<sequence>MEKLNLDNLDEAKQQECIKEFRILLGDESQNFKDHVLLRFLIARKLNVVESYKMLLKNIQWRKENDIDNKIKVPLIHPGNIPIPNNVRGFDSVPDSTYYPPLDSNVKEEWKEFFPYFGGGCYHSRDKDGFPIYIERIGKLIPGKLVEVCSVETLMDFHLHNVEFLHKILFKECSEKSGRDISMHTIIFDLEGISFSHLKAMHLLQSLSEIDNDNYPETMRRLFVVNAPSLFSYGWKMIKGWLDERTIDKVHIIGTSKSEIAETLLNYIDIKTLPTLYGGNCECSHMVGGCCPILSHPDFKHLLKNNKIPD</sequence>
<keyword evidence="3" id="KW-1185">Reference proteome</keyword>